<dbReference type="EMBL" id="BMAO01006763">
    <property type="protein sequence ID" value="GFR11364.1"/>
    <property type="molecule type" value="Genomic_DNA"/>
</dbReference>
<accession>A0A8X6LL39</accession>
<dbReference type="Proteomes" id="UP000887116">
    <property type="component" value="Unassembled WGS sequence"/>
</dbReference>
<dbReference type="AlphaFoldDB" id="A0A8X6LL39"/>
<organism evidence="1 2">
    <name type="scientific">Trichonephila clavata</name>
    <name type="common">Joro spider</name>
    <name type="synonym">Nephila clavata</name>
    <dbReference type="NCBI Taxonomy" id="2740835"/>
    <lineage>
        <taxon>Eukaryota</taxon>
        <taxon>Metazoa</taxon>
        <taxon>Ecdysozoa</taxon>
        <taxon>Arthropoda</taxon>
        <taxon>Chelicerata</taxon>
        <taxon>Arachnida</taxon>
        <taxon>Araneae</taxon>
        <taxon>Araneomorphae</taxon>
        <taxon>Entelegynae</taxon>
        <taxon>Araneoidea</taxon>
        <taxon>Nephilidae</taxon>
        <taxon>Trichonephila</taxon>
    </lineage>
</organism>
<evidence type="ECO:0000313" key="2">
    <source>
        <dbReference type="Proteomes" id="UP000887116"/>
    </source>
</evidence>
<reference evidence="1" key="1">
    <citation type="submission" date="2020-07" db="EMBL/GenBank/DDBJ databases">
        <title>Multicomponent nature underlies the extraordinary mechanical properties of spider dragline silk.</title>
        <authorList>
            <person name="Kono N."/>
            <person name="Nakamura H."/>
            <person name="Mori M."/>
            <person name="Yoshida Y."/>
            <person name="Ohtoshi R."/>
            <person name="Malay A.D."/>
            <person name="Moran D.A.P."/>
            <person name="Tomita M."/>
            <person name="Numata K."/>
            <person name="Arakawa K."/>
        </authorList>
    </citation>
    <scope>NUCLEOTIDE SEQUENCE</scope>
</reference>
<keyword evidence="2" id="KW-1185">Reference proteome</keyword>
<name>A0A8X6LL39_TRICU</name>
<comment type="caution">
    <text evidence="1">The sequence shown here is derived from an EMBL/GenBank/DDBJ whole genome shotgun (WGS) entry which is preliminary data.</text>
</comment>
<gene>
    <name evidence="1" type="ORF">TNCT_642931</name>
</gene>
<evidence type="ECO:0000313" key="1">
    <source>
        <dbReference type="EMBL" id="GFR11364.1"/>
    </source>
</evidence>
<sequence length="86" mass="9740">MKPKPAKTNKTGQDKFCHVHSAINFYIFNAPIDNNSEETANVRDKYSFSTLKLSEETITSYKCVSSIIAITRDSKIDIQLQHVNGF</sequence>
<proteinExistence type="predicted"/>
<protein>
    <submittedName>
        <fullName evidence="1">Uncharacterized protein</fullName>
    </submittedName>
</protein>